<evidence type="ECO:0000256" key="4">
    <source>
        <dbReference type="SAM" id="MobiDB-lite"/>
    </source>
</evidence>
<dbReference type="InterPro" id="IPR000835">
    <property type="entry name" value="HTH_MarR-typ"/>
</dbReference>
<dbReference type="AlphaFoldDB" id="A0A8J3WUV8"/>
<evidence type="ECO:0000256" key="1">
    <source>
        <dbReference type="ARBA" id="ARBA00023015"/>
    </source>
</evidence>
<dbReference type="Pfam" id="PF12802">
    <property type="entry name" value="MarR_2"/>
    <property type="match status" value="1"/>
</dbReference>
<organism evidence="6 7">
    <name type="scientific">Planobispora takensis</name>
    <dbReference type="NCBI Taxonomy" id="1367882"/>
    <lineage>
        <taxon>Bacteria</taxon>
        <taxon>Bacillati</taxon>
        <taxon>Actinomycetota</taxon>
        <taxon>Actinomycetes</taxon>
        <taxon>Streptosporangiales</taxon>
        <taxon>Streptosporangiaceae</taxon>
        <taxon>Planobispora</taxon>
    </lineage>
</organism>
<dbReference type="Proteomes" id="UP000634476">
    <property type="component" value="Unassembled WGS sequence"/>
</dbReference>
<name>A0A8J3WUV8_9ACTN</name>
<proteinExistence type="predicted"/>
<dbReference type="GO" id="GO:0003700">
    <property type="term" value="F:DNA-binding transcription factor activity"/>
    <property type="evidence" value="ECO:0007669"/>
    <property type="project" value="InterPro"/>
</dbReference>
<evidence type="ECO:0000256" key="2">
    <source>
        <dbReference type="ARBA" id="ARBA00023125"/>
    </source>
</evidence>
<evidence type="ECO:0000256" key="3">
    <source>
        <dbReference type="ARBA" id="ARBA00023163"/>
    </source>
</evidence>
<dbReference type="PROSITE" id="PS50995">
    <property type="entry name" value="HTH_MARR_2"/>
    <property type="match status" value="1"/>
</dbReference>
<dbReference type="InterPro" id="IPR036388">
    <property type="entry name" value="WH-like_DNA-bd_sf"/>
</dbReference>
<dbReference type="RefSeq" id="WP_203877611.1">
    <property type="nucleotide sequence ID" value="NZ_BOOK01000038.1"/>
</dbReference>
<reference evidence="6" key="1">
    <citation type="submission" date="2021-01" db="EMBL/GenBank/DDBJ databases">
        <title>Whole genome shotgun sequence of Planobispora takensis NBRC 109077.</title>
        <authorList>
            <person name="Komaki H."/>
            <person name="Tamura T."/>
        </authorList>
    </citation>
    <scope>NUCLEOTIDE SEQUENCE</scope>
    <source>
        <strain evidence="6">NBRC 109077</strain>
    </source>
</reference>
<keyword evidence="3" id="KW-0804">Transcription</keyword>
<feature type="region of interest" description="Disordered" evidence="4">
    <location>
        <begin position="149"/>
        <end position="176"/>
    </location>
</feature>
<dbReference type="GO" id="GO:0006950">
    <property type="term" value="P:response to stress"/>
    <property type="evidence" value="ECO:0007669"/>
    <property type="project" value="TreeGrafter"/>
</dbReference>
<dbReference type="EMBL" id="BOOK01000038">
    <property type="protein sequence ID" value="GII03324.1"/>
    <property type="molecule type" value="Genomic_DNA"/>
</dbReference>
<sequence length="176" mass="19451">MENGAREQAPPDLGMLVGQLMFSVQQELFETLARQGHPHVRPRHGTVLAYLAPEGVRATELSRRSGQHKQIIGNIVDELVELGYVRREPDPRDRRAKLIVPTEHGIDEIAKAHAILAAIERRHRRALGEDAYAAFKNAFQEVTRLQRAWRRSTGEASPPAAASEDVPPETAASATG</sequence>
<dbReference type="InterPro" id="IPR039422">
    <property type="entry name" value="MarR/SlyA-like"/>
</dbReference>
<dbReference type="PANTHER" id="PTHR33164:SF99">
    <property type="entry name" value="MARR FAMILY REGULATORY PROTEIN"/>
    <property type="match status" value="1"/>
</dbReference>
<dbReference type="Gene3D" id="1.10.10.10">
    <property type="entry name" value="Winged helix-like DNA-binding domain superfamily/Winged helix DNA-binding domain"/>
    <property type="match status" value="1"/>
</dbReference>
<dbReference type="SMART" id="SM00347">
    <property type="entry name" value="HTH_MARR"/>
    <property type="match status" value="1"/>
</dbReference>
<dbReference type="GO" id="GO:0003677">
    <property type="term" value="F:DNA binding"/>
    <property type="evidence" value="ECO:0007669"/>
    <property type="project" value="UniProtKB-KW"/>
</dbReference>
<dbReference type="InterPro" id="IPR036390">
    <property type="entry name" value="WH_DNA-bd_sf"/>
</dbReference>
<protein>
    <recommendedName>
        <fullName evidence="5">HTH marR-type domain-containing protein</fullName>
    </recommendedName>
</protein>
<gene>
    <name evidence="6" type="ORF">Pta02_53320</name>
</gene>
<evidence type="ECO:0000259" key="5">
    <source>
        <dbReference type="PROSITE" id="PS50995"/>
    </source>
</evidence>
<comment type="caution">
    <text evidence="6">The sequence shown here is derived from an EMBL/GenBank/DDBJ whole genome shotgun (WGS) entry which is preliminary data.</text>
</comment>
<dbReference type="SUPFAM" id="SSF46785">
    <property type="entry name" value="Winged helix' DNA-binding domain"/>
    <property type="match status" value="1"/>
</dbReference>
<accession>A0A8J3WUV8</accession>
<evidence type="ECO:0000313" key="7">
    <source>
        <dbReference type="Proteomes" id="UP000634476"/>
    </source>
</evidence>
<keyword evidence="7" id="KW-1185">Reference proteome</keyword>
<evidence type="ECO:0000313" key="6">
    <source>
        <dbReference type="EMBL" id="GII03324.1"/>
    </source>
</evidence>
<feature type="domain" description="HTH marR-type" evidence="5">
    <location>
        <begin position="10"/>
        <end position="144"/>
    </location>
</feature>
<dbReference type="PANTHER" id="PTHR33164">
    <property type="entry name" value="TRANSCRIPTIONAL REGULATOR, MARR FAMILY"/>
    <property type="match status" value="1"/>
</dbReference>
<keyword evidence="2" id="KW-0238">DNA-binding</keyword>
<dbReference type="PROSITE" id="PS01117">
    <property type="entry name" value="HTH_MARR_1"/>
    <property type="match status" value="1"/>
</dbReference>
<dbReference type="InterPro" id="IPR023187">
    <property type="entry name" value="Tscrpt_reg_MarR-type_CS"/>
</dbReference>
<keyword evidence="1" id="KW-0805">Transcription regulation</keyword>